<dbReference type="AlphaFoldDB" id="M0QNS1"/>
<sequence>MTGTERPGSGAGYSSSVARAQEISPDTDTGVWTVVTRTSTYLLDFDEMTLLRAPGVGGTDSEEWAVSTLRRDSEDIPLLGVKSCRLGESAQFWVRAADDPDVRTWRITTPVVSIERIG</sequence>
<organism evidence="2 3">
    <name type="scientific">Gordonia soli NBRC 108243</name>
    <dbReference type="NCBI Taxonomy" id="1223545"/>
    <lineage>
        <taxon>Bacteria</taxon>
        <taxon>Bacillati</taxon>
        <taxon>Actinomycetota</taxon>
        <taxon>Actinomycetes</taxon>
        <taxon>Mycobacteriales</taxon>
        <taxon>Gordoniaceae</taxon>
        <taxon>Gordonia</taxon>
    </lineage>
</organism>
<name>M0QNS1_9ACTN</name>
<accession>M0QNS1</accession>
<gene>
    <name evidence="2" type="ORF">GS4_33_01260</name>
</gene>
<keyword evidence="3" id="KW-1185">Reference proteome</keyword>
<dbReference type="STRING" id="1223545.GS4_33_01260"/>
<protein>
    <submittedName>
        <fullName evidence="2">Uncharacterized protein</fullName>
    </submittedName>
</protein>
<dbReference type="EMBL" id="BANX01000033">
    <property type="protein sequence ID" value="GAC70310.1"/>
    <property type="molecule type" value="Genomic_DNA"/>
</dbReference>
<reference evidence="2 3" key="1">
    <citation type="submission" date="2013-01" db="EMBL/GenBank/DDBJ databases">
        <title>Whole genome shotgun sequence of Gordonia soli NBRC 108243.</title>
        <authorList>
            <person name="Isaki-Nakamura S."/>
            <person name="Hosoyama A."/>
            <person name="Tsuchikane K."/>
            <person name="Ando Y."/>
            <person name="Baba S."/>
            <person name="Ohji S."/>
            <person name="Hamada M."/>
            <person name="Tamura T."/>
            <person name="Yamazoe A."/>
            <person name="Yamazaki S."/>
            <person name="Fujita N."/>
        </authorList>
    </citation>
    <scope>NUCLEOTIDE SEQUENCE [LARGE SCALE GENOMIC DNA]</scope>
    <source>
        <strain evidence="2 3">NBRC 108243</strain>
    </source>
</reference>
<comment type="caution">
    <text evidence="2">The sequence shown here is derived from an EMBL/GenBank/DDBJ whole genome shotgun (WGS) entry which is preliminary data.</text>
</comment>
<evidence type="ECO:0000313" key="3">
    <source>
        <dbReference type="Proteomes" id="UP000011666"/>
    </source>
</evidence>
<dbReference type="Proteomes" id="UP000011666">
    <property type="component" value="Unassembled WGS sequence"/>
</dbReference>
<evidence type="ECO:0000256" key="1">
    <source>
        <dbReference type="SAM" id="MobiDB-lite"/>
    </source>
</evidence>
<proteinExistence type="predicted"/>
<feature type="region of interest" description="Disordered" evidence="1">
    <location>
        <begin position="1"/>
        <end position="25"/>
    </location>
</feature>
<dbReference type="eggNOG" id="ENOG5033IRS">
    <property type="taxonomic scope" value="Bacteria"/>
</dbReference>
<evidence type="ECO:0000313" key="2">
    <source>
        <dbReference type="EMBL" id="GAC70310.1"/>
    </source>
</evidence>